<gene>
    <name evidence="3" type="ORF">ABS772_01585</name>
</gene>
<dbReference type="Gene3D" id="3.40.960.10">
    <property type="entry name" value="VSR Endonuclease"/>
    <property type="match status" value="1"/>
</dbReference>
<dbReference type="RefSeq" id="WP_350391809.1">
    <property type="nucleotide sequence ID" value="NZ_JBELQE010000014.1"/>
</dbReference>
<evidence type="ECO:0000313" key="3">
    <source>
        <dbReference type="EMBL" id="MER2248595.1"/>
    </source>
</evidence>
<dbReference type="InterPro" id="IPR011335">
    <property type="entry name" value="Restrct_endonuc-II-like"/>
</dbReference>
<dbReference type="InterPro" id="IPR007569">
    <property type="entry name" value="DUF559"/>
</dbReference>
<dbReference type="Proteomes" id="UP001480955">
    <property type="component" value="Unassembled WGS sequence"/>
</dbReference>
<feature type="domain" description="DUF559" evidence="2">
    <location>
        <begin position="15"/>
        <end position="123"/>
    </location>
</feature>
<evidence type="ECO:0000256" key="1">
    <source>
        <dbReference type="SAM" id="MobiDB-lite"/>
    </source>
</evidence>
<dbReference type="InterPro" id="IPR047216">
    <property type="entry name" value="Endonuclease_DUF559_bact"/>
</dbReference>
<dbReference type="EMBL" id="JBELQE010000014">
    <property type="protein sequence ID" value="MER2248595.1"/>
    <property type="molecule type" value="Genomic_DNA"/>
</dbReference>
<evidence type="ECO:0000313" key="4">
    <source>
        <dbReference type="Proteomes" id="UP001480955"/>
    </source>
</evidence>
<dbReference type="PANTHER" id="PTHR38590">
    <property type="entry name" value="BLL0828 PROTEIN"/>
    <property type="match status" value="1"/>
</dbReference>
<accession>A0ABV1QGS4</accession>
<dbReference type="PANTHER" id="PTHR38590:SF1">
    <property type="entry name" value="BLL0828 PROTEIN"/>
    <property type="match status" value="1"/>
</dbReference>
<dbReference type="Pfam" id="PF04480">
    <property type="entry name" value="DUF559"/>
    <property type="match status" value="1"/>
</dbReference>
<evidence type="ECO:0000259" key="2">
    <source>
        <dbReference type="Pfam" id="PF04480"/>
    </source>
</evidence>
<name>A0ABV1QGS4_9HYPH</name>
<sequence>MPWSRPPRTLVTAKAAAHAGALRRTPTESEKRLWWCLRHRLTVTGSHFRRQVPIGPYIVDFCCLGARLVVEVDGEQHGFDQNKSYDTRRDAYLRDQGFRILRFSNRSVQREIETVLDTIDAALRAEHEGFNLEIADQAAPPPPPAPSPQGGGESAES</sequence>
<dbReference type="CDD" id="cd01038">
    <property type="entry name" value="Endonuclease_DUF559"/>
    <property type="match status" value="1"/>
</dbReference>
<keyword evidence="4" id="KW-1185">Reference proteome</keyword>
<dbReference type="SUPFAM" id="SSF52980">
    <property type="entry name" value="Restriction endonuclease-like"/>
    <property type="match status" value="1"/>
</dbReference>
<protein>
    <submittedName>
        <fullName evidence="3">DUF559 domain-containing protein</fullName>
    </submittedName>
</protein>
<feature type="region of interest" description="Disordered" evidence="1">
    <location>
        <begin position="133"/>
        <end position="157"/>
    </location>
</feature>
<comment type="caution">
    <text evidence="3">The sequence shown here is derived from an EMBL/GenBank/DDBJ whole genome shotgun (WGS) entry which is preliminary data.</text>
</comment>
<reference evidence="3 4" key="1">
    <citation type="submission" date="2024-06" db="EMBL/GenBank/DDBJ databases">
        <authorList>
            <person name="Campbell A.G."/>
        </authorList>
    </citation>
    <scope>NUCLEOTIDE SEQUENCE [LARGE SCALE GENOMIC DNA]</scope>
    <source>
        <strain evidence="3 4">EM12</strain>
    </source>
</reference>
<proteinExistence type="predicted"/>
<organism evidence="3 4">
    <name type="scientific">Methylorubrum podarium</name>
    <dbReference type="NCBI Taxonomy" id="200476"/>
    <lineage>
        <taxon>Bacteria</taxon>
        <taxon>Pseudomonadati</taxon>
        <taxon>Pseudomonadota</taxon>
        <taxon>Alphaproteobacteria</taxon>
        <taxon>Hyphomicrobiales</taxon>
        <taxon>Methylobacteriaceae</taxon>
        <taxon>Methylorubrum</taxon>
    </lineage>
</organism>